<evidence type="ECO:0000313" key="1">
    <source>
        <dbReference type="EMBL" id="MBK3519722.1"/>
    </source>
</evidence>
<comment type="caution">
    <text evidence="1">The sequence shown here is derived from an EMBL/GenBank/DDBJ whole genome shotgun (WGS) entry which is preliminary data.</text>
</comment>
<proteinExistence type="predicted"/>
<dbReference type="EMBL" id="JAENRR010000087">
    <property type="protein sequence ID" value="MBK3519722.1"/>
    <property type="molecule type" value="Genomic_DNA"/>
</dbReference>
<keyword evidence="2" id="KW-1185">Reference proteome</keyword>
<protein>
    <submittedName>
        <fullName evidence="1">Uncharacterized protein</fullName>
    </submittedName>
</protein>
<name>A0ABS1HPW8_9BACT</name>
<gene>
    <name evidence="1" type="ORF">JIV24_20445</name>
</gene>
<evidence type="ECO:0000313" key="2">
    <source>
        <dbReference type="Proteomes" id="UP000605676"/>
    </source>
</evidence>
<dbReference type="RefSeq" id="WP_200466941.1">
    <property type="nucleotide sequence ID" value="NZ_JAENRR010000087.1"/>
</dbReference>
<reference evidence="1 2" key="1">
    <citation type="submission" date="2021-01" db="EMBL/GenBank/DDBJ databases">
        <title>Carboxyliciviraga sp.nov., isolated from coastal sediments.</title>
        <authorList>
            <person name="Lu D."/>
            <person name="Zhang T."/>
        </authorList>
    </citation>
    <scope>NUCLEOTIDE SEQUENCE [LARGE SCALE GENOMIC DNA]</scope>
    <source>
        <strain evidence="1 2">N1Y132</strain>
    </source>
</reference>
<sequence length="210" mass="24892">MREYLLIYILLFLVWNSTKAQYNIYNYRNTFVAKVDTFATNHVIDLEEEGMAYGINDYELTYTHPDSIIYKYYRIESGKLIDNKKYGIWFVAWGHINNNQRKQGGTQKEYFINNYLIPNTEYFSDSILVDLNLRRITCYFAFSEIKKKSTTSTLKIDYWAKENCDTTFVRCSNIEGNEIFKTTSEYVIEEFNLLYSGYYNRKITGANNGL</sequence>
<organism evidence="1 2">
    <name type="scientific">Carboxylicivirga marina</name>
    <dbReference type="NCBI Taxonomy" id="2800988"/>
    <lineage>
        <taxon>Bacteria</taxon>
        <taxon>Pseudomonadati</taxon>
        <taxon>Bacteroidota</taxon>
        <taxon>Bacteroidia</taxon>
        <taxon>Marinilabiliales</taxon>
        <taxon>Marinilabiliaceae</taxon>
        <taxon>Carboxylicivirga</taxon>
    </lineage>
</organism>
<dbReference type="Proteomes" id="UP000605676">
    <property type="component" value="Unassembled WGS sequence"/>
</dbReference>
<accession>A0ABS1HPW8</accession>